<evidence type="ECO:0000313" key="3">
    <source>
        <dbReference type="Proteomes" id="UP000830671"/>
    </source>
</evidence>
<dbReference type="Proteomes" id="UP000830671">
    <property type="component" value="Chromosome 7"/>
</dbReference>
<organism evidence="2 3">
    <name type="scientific">Colletotrichum lupini</name>
    <dbReference type="NCBI Taxonomy" id="145971"/>
    <lineage>
        <taxon>Eukaryota</taxon>
        <taxon>Fungi</taxon>
        <taxon>Dikarya</taxon>
        <taxon>Ascomycota</taxon>
        <taxon>Pezizomycotina</taxon>
        <taxon>Sordariomycetes</taxon>
        <taxon>Hypocreomycetidae</taxon>
        <taxon>Glomerellales</taxon>
        <taxon>Glomerellaceae</taxon>
        <taxon>Colletotrichum</taxon>
        <taxon>Colletotrichum acutatum species complex</taxon>
    </lineage>
</organism>
<evidence type="ECO:0000256" key="1">
    <source>
        <dbReference type="SAM" id="SignalP"/>
    </source>
</evidence>
<name>A0A9Q8T4A9_9PEZI</name>
<gene>
    <name evidence="2" type="ORF">CLUP02_14080</name>
</gene>
<sequence>MFSGWCLFLCLFPLHHVHLMNLSRPQPVERVPRRRNNIAIVVAGRQPRSDSQLSYEQVNYRESSPANRECNFSVSRVQVGILRR</sequence>
<dbReference type="KEGG" id="clup:CLUP02_14080"/>
<accession>A0A9Q8T4A9</accession>
<dbReference type="AlphaFoldDB" id="A0A9Q8T4A9"/>
<feature type="signal peptide" evidence="1">
    <location>
        <begin position="1"/>
        <end position="19"/>
    </location>
</feature>
<protein>
    <recommendedName>
        <fullName evidence="4">Secreted protein</fullName>
    </recommendedName>
</protein>
<reference evidence="2" key="1">
    <citation type="journal article" date="2021" name="Mol. Plant Microbe Interact.">
        <title>Complete Genome Sequence of the Plant-Pathogenic Fungus Colletotrichum lupini.</title>
        <authorList>
            <person name="Baroncelli R."/>
            <person name="Pensec F."/>
            <person name="Da Lio D."/>
            <person name="Boufleur T."/>
            <person name="Vicente I."/>
            <person name="Sarrocco S."/>
            <person name="Picot A."/>
            <person name="Baraldi E."/>
            <person name="Sukno S."/>
            <person name="Thon M."/>
            <person name="Le Floch G."/>
        </authorList>
    </citation>
    <scope>NUCLEOTIDE SEQUENCE</scope>
    <source>
        <strain evidence="2">IMI 504893</strain>
    </source>
</reference>
<dbReference type="EMBL" id="CP019479">
    <property type="protein sequence ID" value="UQC88555.1"/>
    <property type="molecule type" value="Genomic_DNA"/>
</dbReference>
<proteinExistence type="predicted"/>
<dbReference type="GeneID" id="73348023"/>
<keyword evidence="3" id="KW-1185">Reference proteome</keyword>
<dbReference type="RefSeq" id="XP_049150159.1">
    <property type="nucleotide sequence ID" value="XM_049293013.1"/>
</dbReference>
<evidence type="ECO:0000313" key="2">
    <source>
        <dbReference type="EMBL" id="UQC88555.1"/>
    </source>
</evidence>
<evidence type="ECO:0008006" key="4">
    <source>
        <dbReference type="Google" id="ProtNLM"/>
    </source>
</evidence>
<feature type="chain" id="PRO_5040487298" description="Secreted protein" evidence="1">
    <location>
        <begin position="20"/>
        <end position="84"/>
    </location>
</feature>
<keyword evidence="1" id="KW-0732">Signal</keyword>